<dbReference type="Pfam" id="PF01590">
    <property type="entry name" value="GAF"/>
    <property type="match status" value="1"/>
</dbReference>
<dbReference type="GO" id="GO:0009881">
    <property type="term" value="F:photoreceptor activity"/>
    <property type="evidence" value="ECO:0007669"/>
    <property type="project" value="UniProtKB-KW"/>
</dbReference>
<dbReference type="InterPro" id="IPR036097">
    <property type="entry name" value="HisK_dim/P_sf"/>
</dbReference>
<dbReference type="CDD" id="cd00082">
    <property type="entry name" value="HisKA"/>
    <property type="match status" value="1"/>
</dbReference>
<keyword evidence="8" id="KW-0808">Transferase</keyword>
<dbReference type="GO" id="GO:0005524">
    <property type="term" value="F:ATP binding"/>
    <property type="evidence" value="ECO:0007669"/>
    <property type="project" value="UniProtKB-KW"/>
</dbReference>
<dbReference type="GO" id="GO:0016020">
    <property type="term" value="C:membrane"/>
    <property type="evidence" value="ECO:0007669"/>
    <property type="project" value="UniProtKB-SubCell"/>
</dbReference>
<dbReference type="SMART" id="SM00065">
    <property type="entry name" value="GAF"/>
    <property type="match status" value="1"/>
</dbReference>
<evidence type="ECO:0000259" key="21">
    <source>
        <dbReference type="PROSITE" id="PS50046"/>
    </source>
</evidence>
<keyword evidence="20" id="KW-0175">Coiled coil</keyword>
<keyword evidence="7" id="KW-0716">Sensory transduction</keyword>
<keyword evidence="12" id="KW-0067">ATP-binding</keyword>
<evidence type="ECO:0000256" key="9">
    <source>
        <dbReference type="ARBA" id="ARBA00022692"/>
    </source>
</evidence>
<dbReference type="Pfam" id="PF00072">
    <property type="entry name" value="Response_reg"/>
    <property type="match status" value="1"/>
</dbReference>
<dbReference type="PANTHER" id="PTHR45339:SF1">
    <property type="entry name" value="HYBRID SIGNAL TRANSDUCTION HISTIDINE KINASE J"/>
    <property type="match status" value="1"/>
</dbReference>
<evidence type="ECO:0000256" key="12">
    <source>
        <dbReference type="ARBA" id="ARBA00022840"/>
    </source>
</evidence>
<dbReference type="InterPro" id="IPR005467">
    <property type="entry name" value="His_kinase_dom"/>
</dbReference>
<evidence type="ECO:0000256" key="13">
    <source>
        <dbReference type="ARBA" id="ARBA00022989"/>
    </source>
</evidence>
<dbReference type="SUPFAM" id="SSF55785">
    <property type="entry name" value="PYP-like sensor domain (PAS domain)"/>
    <property type="match status" value="1"/>
</dbReference>
<dbReference type="InterPro" id="IPR001789">
    <property type="entry name" value="Sig_transdc_resp-reg_receiver"/>
</dbReference>
<evidence type="ECO:0000256" key="3">
    <source>
        <dbReference type="ARBA" id="ARBA00006402"/>
    </source>
</evidence>
<evidence type="ECO:0000256" key="4">
    <source>
        <dbReference type="ARBA" id="ARBA00012438"/>
    </source>
</evidence>
<dbReference type="Pfam" id="PF00360">
    <property type="entry name" value="PHY"/>
    <property type="match status" value="1"/>
</dbReference>
<dbReference type="SMART" id="SM00448">
    <property type="entry name" value="REC"/>
    <property type="match status" value="1"/>
</dbReference>
<keyword evidence="9" id="KW-0812">Transmembrane</keyword>
<dbReference type="RefSeq" id="WP_013322604.1">
    <property type="nucleotide sequence ID" value="NC_014501.1"/>
</dbReference>
<evidence type="ECO:0000256" key="15">
    <source>
        <dbReference type="ARBA" id="ARBA00023012"/>
    </source>
</evidence>
<keyword evidence="11 24" id="KW-0418">Kinase</keyword>
<dbReference type="AlphaFoldDB" id="E0UHW9"/>
<keyword evidence="17" id="KW-0675">Receptor</keyword>
<evidence type="ECO:0000256" key="16">
    <source>
        <dbReference type="ARBA" id="ARBA00023136"/>
    </source>
</evidence>
<evidence type="ECO:0000256" key="6">
    <source>
        <dbReference type="ARBA" id="ARBA00022553"/>
    </source>
</evidence>
<evidence type="ECO:0000313" key="25">
    <source>
        <dbReference type="Proteomes" id="UP000008206"/>
    </source>
</evidence>
<evidence type="ECO:0000256" key="14">
    <source>
        <dbReference type="ARBA" id="ARBA00022991"/>
    </source>
</evidence>
<evidence type="ECO:0000256" key="5">
    <source>
        <dbReference type="ARBA" id="ARBA00022543"/>
    </source>
</evidence>
<dbReference type="InterPro" id="IPR043150">
    <property type="entry name" value="Phytochrome_PHY_sf"/>
</dbReference>
<feature type="domain" description="Histidine kinase" evidence="22">
    <location>
        <begin position="539"/>
        <end position="758"/>
    </location>
</feature>
<dbReference type="SMART" id="SM00387">
    <property type="entry name" value="HATPase_c"/>
    <property type="match status" value="1"/>
</dbReference>
<dbReference type="EMBL" id="CP002198">
    <property type="protein sequence ID" value="ADN14499.1"/>
    <property type="molecule type" value="Genomic_DNA"/>
</dbReference>
<dbReference type="EC" id="2.7.13.3" evidence="4"/>
<dbReference type="SMART" id="SM00388">
    <property type="entry name" value="HisKA"/>
    <property type="match status" value="1"/>
</dbReference>
<dbReference type="CDD" id="cd17546">
    <property type="entry name" value="REC_hyHK_CKI1_RcsC-like"/>
    <property type="match status" value="1"/>
</dbReference>
<dbReference type="Gene3D" id="3.30.450.270">
    <property type="match status" value="1"/>
</dbReference>
<dbReference type="Proteomes" id="UP000008206">
    <property type="component" value="Chromosome"/>
</dbReference>
<keyword evidence="5" id="KW-0600">Photoreceptor protein</keyword>
<dbReference type="InterPro" id="IPR013654">
    <property type="entry name" value="PAS_2"/>
</dbReference>
<dbReference type="Gene3D" id="3.30.450.40">
    <property type="match status" value="1"/>
</dbReference>
<keyword evidence="6 19" id="KW-0597">Phosphoprotein</keyword>
<dbReference type="Pfam" id="PF08446">
    <property type="entry name" value="PAS_2"/>
    <property type="match status" value="1"/>
</dbReference>
<dbReference type="InterPro" id="IPR036890">
    <property type="entry name" value="HATPase_C_sf"/>
</dbReference>
<evidence type="ECO:0000256" key="20">
    <source>
        <dbReference type="SAM" id="Coils"/>
    </source>
</evidence>
<evidence type="ECO:0000256" key="17">
    <source>
        <dbReference type="ARBA" id="ARBA00023170"/>
    </source>
</evidence>
<dbReference type="PANTHER" id="PTHR45339">
    <property type="entry name" value="HYBRID SIGNAL TRANSDUCTION HISTIDINE KINASE J"/>
    <property type="match status" value="1"/>
</dbReference>
<evidence type="ECO:0000256" key="18">
    <source>
        <dbReference type="ARBA" id="ARBA00074306"/>
    </source>
</evidence>
<feature type="modified residue" description="4-aspartylphosphate" evidence="19">
    <location>
        <position position="833"/>
    </location>
</feature>
<evidence type="ECO:0000256" key="1">
    <source>
        <dbReference type="ARBA" id="ARBA00000085"/>
    </source>
</evidence>
<dbReference type="InterPro" id="IPR029016">
    <property type="entry name" value="GAF-like_dom_sf"/>
</dbReference>
<dbReference type="GO" id="GO:0009584">
    <property type="term" value="P:detection of visible light"/>
    <property type="evidence" value="ECO:0007669"/>
    <property type="project" value="InterPro"/>
</dbReference>
<evidence type="ECO:0000256" key="7">
    <source>
        <dbReference type="ARBA" id="ARBA00022606"/>
    </source>
</evidence>
<evidence type="ECO:0000256" key="10">
    <source>
        <dbReference type="ARBA" id="ARBA00022741"/>
    </source>
</evidence>
<keyword evidence="13" id="KW-1133">Transmembrane helix</keyword>
<dbReference type="Gene3D" id="3.40.50.2300">
    <property type="match status" value="1"/>
</dbReference>
<sequence>MNNIEFIRPEEVDLNNCDREAIHTPGFIQPHGVLLVLQETDFTILQASNNTEKFLGISVDQLIGKPLNILFSQRQIQRVKNHIFKQPYINLTSPILVKKIFHQNFNFNCYIHRNQPVIILELEPLTINRSLSIDFYDLIKQSILKIKQASTFQETTELIVKEIRQITGYDRVMIYRFEPDGTGVVIAEDKDEKVQESYLDLHYPASDIPKQARKLYYANWLRLIVDFNYQPVEIIPLNNPLTNLPTDLSFCFLRSISPIHVEYAKNMGVTASISISLIDDKKLWGLIVCHHYSPKYVDYKLRNYCEFLGQLMSLELVKRQEQEAEKHQEKIKLIQNQIKESIEEHKKLIHTVFKQNSLNILELVNAQGAAIYIQDEITLLGKTPSLEAVKDLINWFLSSTREEIFFTNSLSQVYPAAQQFKAQASGLLAISVFLQQTSYHIFCFRPELIYTVNWGGNPHKAVLVTDDGNLRLSPRRSFELWKETVSQKSLPWQQIEIDAAYQLRDTLLLAALEFSQTALQKAAERAEIANRAKSEFLSRVSHELRTPLNAILGYSQLMNRNTSLSPQQKEYIEIINRSGEHLLSLINDVLEMSKIEAGQQTLNENSFDLYALLDSIEKTFQLKASAKKLGLIFQRSQDVPQFVVTDESKLRQVLFNLLDNAIKFTQTGNVTLWVTTKEAPCLKIFFSVSDTGPGIAESELSVLFDPFVQTQAGLKSMQGTGLGLPISRQFIELMGGELTVNTQLGSGSTFSFDISVTLADRASIFVSNSHQRVIGLQGNQPHYRILIVEDVEDNRRLLFELLAQVGFEVRTADNGVEAISLWQQWHPHLILMDMLMPVMNGSQATRQIKATQEGEKTVIIAITANAFSDDQLAAIKVGCDDFITKPFREQILFEKIAQHLGVRYRYEEEQTINEVSESFDLSELKPNDLTVMSDKWLGKLHEAAMALDDVKILELIEEIPASQTILAKNLNDLVENFRLDIIFHLTSAARDSIQEKPRP</sequence>
<keyword evidence="15" id="KW-0902">Two-component regulatory system</keyword>
<dbReference type="GO" id="GO:0000155">
    <property type="term" value="F:phosphorelay sensor kinase activity"/>
    <property type="evidence" value="ECO:0007669"/>
    <property type="project" value="InterPro"/>
</dbReference>
<dbReference type="GO" id="GO:0006355">
    <property type="term" value="P:regulation of DNA-templated transcription"/>
    <property type="evidence" value="ECO:0007669"/>
    <property type="project" value="InterPro"/>
</dbReference>
<dbReference type="PROSITE" id="PS50109">
    <property type="entry name" value="HIS_KIN"/>
    <property type="match status" value="1"/>
</dbReference>
<dbReference type="Pfam" id="PF02518">
    <property type="entry name" value="HATPase_c"/>
    <property type="match status" value="1"/>
</dbReference>
<dbReference type="PRINTS" id="PR01033">
    <property type="entry name" value="PHYTOCHROME"/>
</dbReference>
<comment type="subcellular location">
    <subcellularLocation>
        <location evidence="2">Membrane</location>
    </subcellularLocation>
</comment>
<dbReference type="SUPFAM" id="SSF47384">
    <property type="entry name" value="Homodimeric domain of signal transducing histidine kinase"/>
    <property type="match status" value="1"/>
</dbReference>
<dbReference type="PROSITE" id="PS50110">
    <property type="entry name" value="RESPONSE_REGULATORY"/>
    <property type="match status" value="1"/>
</dbReference>
<dbReference type="SUPFAM" id="SSF55874">
    <property type="entry name" value="ATPase domain of HSP90 chaperone/DNA topoisomerase II/histidine kinase"/>
    <property type="match status" value="1"/>
</dbReference>
<keyword evidence="25" id="KW-1185">Reference proteome</keyword>
<evidence type="ECO:0000256" key="2">
    <source>
        <dbReference type="ARBA" id="ARBA00004370"/>
    </source>
</evidence>
<evidence type="ECO:0000256" key="19">
    <source>
        <dbReference type="PROSITE-ProRule" id="PRU00169"/>
    </source>
</evidence>
<gene>
    <name evidence="24" type="ordered locus">Cyan7822_2527</name>
</gene>
<dbReference type="InterPro" id="IPR001294">
    <property type="entry name" value="Phytochrome"/>
</dbReference>
<dbReference type="InterPro" id="IPR035965">
    <property type="entry name" value="PAS-like_dom_sf"/>
</dbReference>
<evidence type="ECO:0000313" key="24">
    <source>
        <dbReference type="EMBL" id="ADN14499.1"/>
    </source>
</evidence>
<keyword evidence="16" id="KW-0472">Membrane</keyword>
<evidence type="ECO:0000256" key="11">
    <source>
        <dbReference type="ARBA" id="ARBA00022777"/>
    </source>
</evidence>
<evidence type="ECO:0000256" key="8">
    <source>
        <dbReference type="ARBA" id="ARBA00022679"/>
    </source>
</evidence>
<dbReference type="PROSITE" id="PS50046">
    <property type="entry name" value="PHYTOCHROME_2"/>
    <property type="match status" value="1"/>
</dbReference>
<accession>E0UHW9</accession>
<evidence type="ECO:0000259" key="22">
    <source>
        <dbReference type="PROSITE" id="PS50109"/>
    </source>
</evidence>
<dbReference type="SUPFAM" id="SSF55781">
    <property type="entry name" value="GAF domain-like"/>
    <property type="match status" value="2"/>
</dbReference>
<reference evidence="25" key="1">
    <citation type="journal article" date="2011" name="MBio">
        <title>Novel metabolic attributes of the genus Cyanothece, comprising a group of unicellular nitrogen-fixing Cyanobacteria.</title>
        <authorList>
            <person name="Bandyopadhyay A."/>
            <person name="Elvitigala T."/>
            <person name="Welsh E."/>
            <person name="Stockel J."/>
            <person name="Liberton M."/>
            <person name="Min H."/>
            <person name="Sherman L.A."/>
            <person name="Pakrasi H.B."/>
        </authorList>
    </citation>
    <scope>NUCLEOTIDE SEQUENCE [LARGE SCALE GENOMIC DNA]</scope>
    <source>
        <strain evidence="25">PCC 7822</strain>
    </source>
</reference>
<dbReference type="STRING" id="497965.Cyan7822_2527"/>
<dbReference type="FunFam" id="1.10.287.130:FF:000004">
    <property type="entry name" value="Ethylene receptor 1"/>
    <property type="match status" value="1"/>
</dbReference>
<dbReference type="CDD" id="cd16922">
    <property type="entry name" value="HATPase_EvgS-ArcB-TorS-like"/>
    <property type="match status" value="1"/>
</dbReference>
<dbReference type="Gene3D" id="3.30.450.20">
    <property type="entry name" value="PAS domain"/>
    <property type="match status" value="1"/>
</dbReference>
<dbReference type="HOGENOM" id="CLU_000445_50_1_3"/>
<dbReference type="eggNOG" id="COG4251">
    <property type="taxonomic scope" value="Bacteria"/>
</dbReference>
<feature type="coiled-coil region" evidence="20">
    <location>
        <begin position="317"/>
        <end position="344"/>
    </location>
</feature>
<dbReference type="Gene3D" id="1.10.287.130">
    <property type="match status" value="1"/>
</dbReference>
<dbReference type="Gene3D" id="3.30.565.10">
    <property type="entry name" value="Histidine kinase-like ATPase, C-terminal domain"/>
    <property type="match status" value="1"/>
</dbReference>
<comment type="similarity">
    <text evidence="3">In the N-terminal section; belongs to the phytochrome family.</text>
</comment>
<dbReference type="InterPro" id="IPR003018">
    <property type="entry name" value="GAF"/>
</dbReference>
<proteinExistence type="inferred from homology"/>
<organism evidence="24 25">
    <name type="scientific">Gloeothece verrucosa (strain PCC 7822)</name>
    <name type="common">Cyanothece sp. (strain PCC 7822)</name>
    <dbReference type="NCBI Taxonomy" id="497965"/>
    <lineage>
        <taxon>Bacteria</taxon>
        <taxon>Bacillati</taxon>
        <taxon>Cyanobacteriota</taxon>
        <taxon>Cyanophyceae</taxon>
        <taxon>Oscillatoriophycideae</taxon>
        <taxon>Chroococcales</taxon>
        <taxon>Aphanothecaceae</taxon>
        <taxon>Gloeothece</taxon>
        <taxon>Gloeothece verrucosa</taxon>
    </lineage>
</organism>
<dbReference type="Pfam" id="PF00512">
    <property type="entry name" value="HisKA"/>
    <property type="match status" value="1"/>
</dbReference>
<dbReference type="InterPro" id="IPR003594">
    <property type="entry name" value="HATPase_dom"/>
</dbReference>
<dbReference type="InterPro" id="IPR013515">
    <property type="entry name" value="Phytochrome_cen-reg"/>
</dbReference>
<dbReference type="eggNOG" id="COG0745">
    <property type="taxonomic scope" value="Bacteria"/>
</dbReference>
<keyword evidence="14" id="KW-0157">Chromophore</keyword>
<protein>
    <recommendedName>
        <fullName evidence="18">Circadian input-output histidine kinase CikA</fullName>
        <ecNumber evidence="4">2.7.13.3</ecNumber>
    </recommendedName>
</protein>
<dbReference type="InterPro" id="IPR011006">
    <property type="entry name" value="CheY-like_superfamily"/>
</dbReference>
<dbReference type="InterPro" id="IPR016132">
    <property type="entry name" value="Phyto_chromo_attachment"/>
</dbReference>
<feature type="domain" description="Response regulatory" evidence="23">
    <location>
        <begin position="784"/>
        <end position="900"/>
    </location>
</feature>
<dbReference type="FunFam" id="3.30.565.10:FF:000010">
    <property type="entry name" value="Sensor histidine kinase RcsC"/>
    <property type="match status" value="1"/>
</dbReference>
<name>E0UHW9_GLOV7</name>
<feature type="domain" description="Phytochrome chromophore attachment site" evidence="21">
    <location>
        <begin position="151"/>
        <end position="310"/>
    </location>
</feature>
<evidence type="ECO:0000259" key="23">
    <source>
        <dbReference type="PROSITE" id="PS50110"/>
    </source>
</evidence>
<dbReference type="SUPFAM" id="SSF52172">
    <property type="entry name" value="CheY-like"/>
    <property type="match status" value="1"/>
</dbReference>
<comment type="catalytic activity">
    <reaction evidence="1">
        <text>ATP + protein L-histidine = ADP + protein N-phospho-L-histidine.</text>
        <dbReference type="EC" id="2.7.13.3"/>
    </reaction>
</comment>
<dbReference type="OrthoDB" id="9760752at2"/>
<dbReference type="KEGG" id="cyj:Cyan7822_2527"/>
<dbReference type="InterPro" id="IPR003661">
    <property type="entry name" value="HisK_dim/P_dom"/>
</dbReference>
<keyword evidence="10" id="KW-0547">Nucleotide-binding</keyword>